<name>A0A1F5L216_PENAI</name>
<dbReference type="InterPro" id="IPR052761">
    <property type="entry name" value="Fungal_Detox/Toxin_TFs"/>
</dbReference>
<reference evidence="3 4" key="1">
    <citation type="journal article" date="2016" name="Sci. Rep.">
        <title>Penicillium arizonense, a new, genome sequenced fungal species, reveals a high chemical diversity in secreted metabolites.</title>
        <authorList>
            <person name="Grijseels S."/>
            <person name="Nielsen J.C."/>
            <person name="Randelovic M."/>
            <person name="Nielsen J."/>
            <person name="Nielsen K.F."/>
            <person name="Workman M."/>
            <person name="Frisvad J.C."/>
        </authorList>
    </citation>
    <scope>NUCLEOTIDE SEQUENCE [LARGE SCALE GENOMIC DNA]</scope>
    <source>
        <strain evidence="3 4">CBS 141311</strain>
    </source>
</reference>
<dbReference type="GO" id="GO:0006351">
    <property type="term" value="P:DNA-templated transcription"/>
    <property type="evidence" value="ECO:0007669"/>
    <property type="project" value="InterPro"/>
</dbReference>
<evidence type="ECO:0000313" key="3">
    <source>
        <dbReference type="EMBL" id="OGE47273.1"/>
    </source>
</evidence>
<evidence type="ECO:0000259" key="2">
    <source>
        <dbReference type="SMART" id="SM00906"/>
    </source>
</evidence>
<comment type="caution">
    <text evidence="3">The sequence shown here is derived from an EMBL/GenBank/DDBJ whole genome shotgun (WGS) entry which is preliminary data.</text>
</comment>
<dbReference type="Proteomes" id="UP000177622">
    <property type="component" value="Unassembled WGS sequence"/>
</dbReference>
<dbReference type="GeneID" id="34582132"/>
<feature type="domain" description="Xylanolytic transcriptional activator regulatory" evidence="2">
    <location>
        <begin position="139"/>
        <end position="212"/>
    </location>
</feature>
<dbReference type="SMART" id="SM00906">
    <property type="entry name" value="Fungal_trans"/>
    <property type="match status" value="1"/>
</dbReference>
<dbReference type="AlphaFoldDB" id="A0A1F5L216"/>
<dbReference type="PANTHER" id="PTHR47425:SF2">
    <property type="entry name" value="FARB-RELATED"/>
    <property type="match status" value="1"/>
</dbReference>
<evidence type="ECO:0000313" key="4">
    <source>
        <dbReference type="Proteomes" id="UP000177622"/>
    </source>
</evidence>
<dbReference type="CDD" id="cd12148">
    <property type="entry name" value="fungal_TF_MHR"/>
    <property type="match status" value="1"/>
</dbReference>
<dbReference type="GO" id="GO:0008270">
    <property type="term" value="F:zinc ion binding"/>
    <property type="evidence" value="ECO:0007669"/>
    <property type="project" value="InterPro"/>
</dbReference>
<dbReference type="PANTHER" id="PTHR47425">
    <property type="entry name" value="FARB-RELATED"/>
    <property type="match status" value="1"/>
</dbReference>
<dbReference type="Pfam" id="PF04082">
    <property type="entry name" value="Fungal_trans"/>
    <property type="match status" value="1"/>
</dbReference>
<proteinExistence type="predicted"/>
<dbReference type="OrthoDB" id="4451586at2759"/>
<dbReference type="STRING" id="1835702.A0A1F5L216"/>
<organism evidence="3 4">
    <name type="scientific">Penicillium arizonense</name>
    <dbReference type="NCBI Taxonomy" id="1835702"/>
    <lineage>
        <taxon>Eukaryota</taxon>
        <taxon>Fungi</taxon>
        <taxon>Dikarya</taxon>
        <taxon>Ascomycota</taxon>
        <taxon>Pezizomycotina</taxon>
        <taxon>Eurotiomycetes</taxon>
        <taxon>Eurotiomycetidae</taxon>
        <taxon>Eurotiales</taxon>
        <taxon>Aspergillaceae</taxon>
        <taxon>Penicillium</taxon>
    </lineage>
</organism>
<dbReference type="EMBL" id="LXJU01000051">
    <property type="protein sequence ID" value="OGE47273.1"/>
    <property type="molecule type" value="Genomic_DNA"/>
</dbReference>
<dbReference type="RefSeq" id="XP_022482734.1">
    <property type="nucleotide sequence ID" value="XM_022637398.1"/>
</dbReference>
<keyword evidence="4" id="KW-1185">Reference proteome</keyword>
<keyword evidence="1" id="KW-0539">Nucleus</keyword>
<evidence type="ECO:0000256" key="1">
    <source>
        <dbReference type="ARBA" id="ARBA00023242"/>
    </source>
</evidence>
<protein>
    <recommendedName>
        <fullName evidence="2">Xylanolytic transcriptional activator regulatory domain-containing protein</fullName>
    </recommendedName>
</protein>
<accession>A0A1F5L216</accession>
<gene>
    <name evidence="3" type="ORF">PENARI_c051G07863</name>
</gene>
<sequence length="586" mass="66786">MALPVPIAIWIALNVLSGKKNGGYHPGFAADIRLQEWSPHSQAISTFDQKMGDAIQQLIFPRVCLPDFIKALPRNLEHEDIRYLAAKGALTVPDTALQVELLKSYLLYDFDSEHDQVSVVQSLLLMTCGYETPDDLKSPWHWIGVSLSLSRTIGLNLDQTNSRMETWRKQLWKRVWWSTYTRDTFIAIGMRQPRHVKDHDYNVPLLTVDDFECKRFPAEVLNMLDGCEVLQNVECQRHMALMFVHKCKLCLTVSRDLPNRSSILNHHFGGRAKVTETLIPKNSLSGKSPAMHWYDKLENWKANLPCEIRYISPAGTDMAPAESSLHLHRAFLQMIYLMTFSTIFWPEMLPETQHSTMAARLHEDWWTKVRSAAGMISTIAEDLHKLDLIRYLPTTAVTALLHATIVLLLDLKSDESSTRIASLQRFYQCMRILDRLRELHPPADVAISFLEAVVHKAGLRLSMPEAAKPGVPPGTNCPTVSQPLCDILVRQLLNMPSLLPNTGFHCQRRDNEALIIREIHPYLDGGGWNLDSNVHYNELELWHGLNNSSDQVNDVQFMQNVFDGLFDTEARLFAGQEGLFLDRPHI</sequence>
<dbReference type="InterPro" id="IPR007219">
    <property type="entry name" value="XnlR_reg_dom"/>
</dbReference>
<dbReference type="GO" id="GO:0003677">
    <property type="term" value="F:DNA binding"/>
    <property type="evidence" value="ECO:0007669"/>
    <property type="project" value="InterPro"/>
</dbReference>